<dbReference type="InterPro" id="IPR010415">
    <property type="entry name" value="LpxI_C"/>
</dbReference>
<feature type="domain" description="LpxI N-terminal" evidence="2">
    <location>
        <begin position="16"/>
        <end position="145"/>
    </location>
</feature>
<dbReference type="Gene3D" id="3.40.140.80">
    <property type="match status" value="1"/>
</dbReference>
<dbReference type="EMBL" id="FNBZ01000006">
    <property type="protein sequence ID" value="SDG97045.1"/>
    <property type="molecule type" value="Genomic_DNA"/>
</dbReference>
<accession>A0ABY0P3X6</accession>
<comment type="caution">
    <text evidence="3">The sequence shown here is derived from an EMBL/GenBank/DDBJ whole genome shotgun (WGS) entry which is preliminary data.</text>
</comment>
<evidence type="ECO:0000259" key="2">
    <source>
        <dbReference type="Pfam" id="PF17930"/>
    </source>
</evidence>
<proteinExistence type="predicted"/>
<feature type="domain" description="LpxI C-terminal" evidence="1">
    <location>
        <begin position="149"/>
        <end position="285"/>
    </location>
</feature>
<keyword evidence="4" id="KW-1185">Reference proteome</keyword>
<sequence length="289" mass="30622">MTTDQPADAAAPRGPLAMIVGSGDYPLQLARIVTDKGERPYIAALDGAADPAAFGDGADIRTYRLGQLGSLLEELHRRGIVDIVMLGALPRPSFGSLRPEVSTLKYMPHFAKAFLGGDDHLLRGVVRFFEMQGFRVHGPAEIAPEMTAPRGALGRRQASAEQRAELERGFALLATLSPFDVGQAAILADHRVVAIEAAEGTDAMIRRVADLVARGRLKIGKGDGFLVKVPKTGQDLRVDMPAIGPDTLRNIAEAGLSGIGVRAGEVLVGDRAALGRQADELGLFVEGFA</sequence>
<dbReference type="InterPro" id="IPR041255">
    <property type="entry name" value="LpxI_N"/>
</dbReference>
<name>A0ABY0P3X6_9HYPH</name>
<evidence type="ECO:0000313" key="4">
    <source>
        <dbReference type="Proteomes" id="UP000199468"/>
    </source>
</evidence>
<reference evidence="3 4" key="1">
    <citation type="submission" date="2016-10" db="EMBL/GenBank/DDBJ databases">
        <authorList>
            <person name="Varghese N."/>
            <person name="Submissions S."/>
        </authorList>
    </citation>
    <scope>NUCLEOTIDE SEQUENCE [LARGE SCALE GENOMIC DNA]</scope>
    <source>
        <strain evidence="3 4">DSM 26672</strain>
    </source>
</reference>
<dbReference type="InterPro" id="IPR053174">
    <property type="entry name" value="LpxI"/>
</dbReference>
<evidence type="ECO:0008006" key="5">
    <source>
        <dbReference type="Google" id="ProtNLM"/>
    </source>
</evidence>
<organism evidence="3 4">
    <name type="scientific">Bosea robiniae</name>
    <dbReference type="NCBI Taxonomy" id="1036780"/>
    <lineage>
        <taxon>Bacteria</taxon>
        <taxon>Pseudomonadati</taxon>
        <taxon>Pseudomonadota</taxon>
        <taxon>Alphaproteobacteria</taxon>
        <taxon>Hyphomicrobiales</taxon>
        <taxon>Boseaceae</taxon>
        <taxon>Bosea</taxon>
    </lineage>
</organism>
<dbReference type="PANTHER" id="PTHR39962:SF1">
    <property type="entry name" value="LPXI FAMILY PROTEIN"/>
    <property type="match status" value="1"/>
</dbReference>
<evidence type="ECO:0000313" key="3">
    <source>
        <dbReference type="EMBL" id="SDG97045.1"/>
    </source>
</evidence>
<protein>
    <recommendedName>
        <fullName evidence="5">DUF1009 domain-containing protein</fullName>
    </recommendedName>
</protein>
<evidence type="ECO:0000259" key="1">
    <source>
        <dbReference type="Pfam" id="PF06230"/>
    </source>
</evidence>
<dbReference type="PANTHER" id="PTHR39962">
    <property type="entry name" value="BLL4848 PROTEIN"/>
    <property type="match status" value="1"/>
</dbReference>
<dbReference type="Pfam" id="PF17930">
    <property type="entry name" value="LpxI_N"/>
    <property type="match status" value="1"/>
</dbReference>
<dbReference type="RefSeq" id="WP_091859147.1">
    <property type="nucleotide sequence ID" value="NZ_FNBZ01000006.1"/>
</dbReference>
<gene>
    <name evidence="3" type="ORF">SAMN05421844_106139</name>
</gene>
<dbReference type="Pfam" id="PF06230">
    <property type="entry name" value="LpxI_C"/>
    <property type="match status" value="1"/>
</dbReference>
<dbReference type="InterPro" id="IPR043167">
    <property type="entry name" value="LpxI_C_sf"/>
</dbReference>
<dbReference type="Gene3D" id="3.40.50.20">
    <property type="match status" value="1"/>
</dbReference>
<dbReference type="Proteomes" id="UP000199468">
    <property type="component" value="Unassembled WGS sequence"/>
</dbReference>